<protein>
    <submittedName>
        <fullName evidence="9">Transporter</fullName>
    </submittedName>
</protein>
<dbReference type="AlphaFoldDB" id="A6G176"/>
<dbReference type="InterPro" id="IPR011066">
    <property type="entry name" value="MscS_channel_C_sf"/>
</dbReference>
<dbReference type="Proteomes" id="UP000005801">
    <property type="component" value="Unassembled WGS sequence"/>
</dbReference>
<feature type="region of interest" description="Disordered" evidence="6">
    <location>
        <begin position="320"/>
        <end position="343"/>
    </location>
</feature>
<dbReference type="EMBL" id="ABCS01000011">
    <property type="protein sequence ID" value="EDM80371.1"/>
    <property type="molecule type" value="Genomic_DNA"/>
</dbReference>
<dbReference type="InterPro" id="IPR023408">
    <property type="entry name" value="MscS_beta-dom_sf"/>
</dbReference>
<dbReference type="InterPro" id="IPR045275">
    <property type="entry name" value="MscS_archaea/bacteria_type"/>
</dbReference>
<evidence type="ECO:0000259" key="8">
    <source>
        <dbReference type="Pfam" id="PF00924"/>
    </source>
</evidence>
<feature type="compositionally biased region" description="Gly residues" evidence="6">
    <location>
        <begin position="320"/>
        <end position="329"/>
    </location>
</feature>
<evidence type="ECO:0000313" key="10">
    <source>
        <dbReference type="Proteomes" id="UP000005801"/>
    </source>
</evidence>
<proteinExistence type="predicted"/>
<feature type="transmembrane region" description="Helical" evidence="7">
    <location>
        <begin position="95"/>
        <end position="116"/>
    </location>
</feature>
<dbReference type="eggNOG" id="COG0668">
    <property type="taxonomic scope" value="Bacteria"/>
</dbReference>
<keyword evidence="4 7" id="KW-1133">Transmembrane helix</keyword>
<comment type="subcellular location">
    <subcellularLocation>
        <location evidence="1">Cell membrane</location>
        <topology evidence="1">Multi-pass membrane protein</topology>
    </subcellularLocation>
</comment>
<gene>
    <name evidence="9" type="ORF">PPSIR1_11365</name>
</gene>
<feature type="transmembrane region" description="Helical" evidence="7">
    <location>
        <begin position="122"/>
        <end position="153"/>
    </location>
</feature>
<dbReference type="STRING" id="391625.PPSIR1_11365"/>
<feature type="domain" description="Mechanosensitive ion channel MscS" evidence="8">
    <location>
        <begin position="140"/>
        <end position="199"/>
    </location>
</feature>
<keyword evidence="3 7" id="KW-0812">Transmembrane</keyword>
<dbReference type="PANTHER" id="PTHR30221:SF1">
    <property type="entry name" value="SMALL-CONDUCTANCE MECHANOSENSITIVE CHANNEL"/>
    <property type="match status" value="1"/>
</dbReference>
<dbReference type="InterPro" id="IPR006685">
    <property type="entry name" value="MscS_channel_2nd"/>
</dbReference>
<comment type="caution">
    <text evidence="9">The sequence shown here is derived from an EMBL/GenBank/DDBJ whole genome shotgun (WGS) entry which is preliminary data.</text>
</comment>
<dbReference type="GO" id="GO:0008381">
    <property type="term" value="F:mechanosensitive monoatomic ion channel activity"/>
    <property type="evidence" value="ECO:0007669"/>
    <property type="project" value="InterPro"/>
</dbReference>
<dbReference type="PANTHER" id="PTHR30221">
    <property type="entry name" value="SMALL-CONDUCTANCE MECHANOSENSITIVE CHANNEL"/>
    <property type="match status" value="1"/>
</dbReference>
<keyword evidence="2" id="KW-1003">Cell membrane</keyword>
<evidence type="ECO:0000256" key="6">
    <source>
        <dbReference type="SAM" id="MobiDB-lite"/>
    </source>
</evidence>
<evidence type="ECO:0000256" key="1">
    <source>
        <dbReference type="ARBA" id="ARBA00004651"/>
    </source>
</evidence>
<evidence type="ECO:0000256" key="5">
    <source>
        <dbReference type="ARBA" id="ARBA00023136"/>
    </source>
</evidence>
<sequence>MPMQAPRPRSILAAAAPVLAGLWAALWPAWALAGPEDAVADAEVMGQFARMIRWSGVATSIAVLFGAWLLIRFTRDLVERLGKQFASRRLLFKKFETFFQFFVYVSTGLAVILLSFRVDEKVLAVIGGTVAVSVGFAVKDVVASFIAGIMIMVDRPFQVGDRISFGGQYGDITAIGLRSVRMTTLDDNVVTIPNNKFLSDITSCGNYGALYMQVVMDFHIGVDQDVLLARSIVNEAAVTSRYIYLPEPVVVLVGQVIADSYVAVRLRLKAYVLDTKYEKAFETDVNLRVLGAFRERGIMPPAVLHRQLADLHPQPRTAGKGGFGLGLGGPRPQPVSSGLRPPG</sequence>
<dbReference type="InterPro" id="IPR010920">
    <property type="entry name" value="LSM_dom_sf"/>
</dbReference>
<dbReference type="Pfam" id="PF00924">
    <property type="entry name" value="MS_channel_2nd"/>
    <property type="match status" value="1"/>
</dbReference>
<dbReference type="Gene3D" id="1.10.287.1260">
    <property type="match status" value="1"/>
</dbReference>
<keyword evidence="5 7" id="KW-0472">Membrane</keyword>
<dbReference type="Gene3D" id="2.30.30.60">
    <property type="match status" value="1"/>
</dbReference>
<dbReference type="RefSeq" id="WP_006970475.1">
    <property type="nucleotide sequence ID" value="NZ_ABCS01000011.1"/>
</dbReference>
<dbReference type="SUPFAM" id="SSF82689">
    <property type="entry name" value="Mechanosensitive channel protein MscS (YggB), C-terminal domain"/>
    <property type="match status" value="1"/>
</dbReference>
<accession>A6G176</accession>
<dbReference type="SUPFAM" id="SSF50182">
    <property type="entry name" value="Sm-like ribonucleoproteins"/>
    <property type="match status" value="1"/>
</dbReference>
<evidence type="ECO:0000256" key="2">
    <source>
        <dbReference type="ARBA" id="ARBA00022475"/>
    </source>
</evidence>
<feature type="transmembrane region" description="Helical" evidence="7">
    <location>
        <begin position="55"/>
        <end position="74"/>
    </location>
</feature>
<keyword evidence="10" id="KW-1185">Reference proteome</keyword>
<organism evidence="9 10">
    <name type="scientific">Plesiocystis pacifica SIR-1</name>
    <dbReference type="NCBI Taxonomy" id="391625"/>
    <lineage>
        <taxon>Bacteria</taxon>
        <taxon>Pseudomonadati</taxon>
        <taxon>Myxococcota</taxon>
        <taxon>Polyangia</taxon>
        <taxon>Nannocystales</taxon>
        <taxon>Nannocystaceae</taxon>
        <taxon>Plesiocystis</taxon>
    </lineage>
</organism>
<evidence type="ECO:0000313" key="9">
    <source>
        <dbReference type="EMBL" id="EDM80371.1"/>
    </source>
</evidence>
<reference evidence="9 10" key="1">
    <citation type="submission" date="2007-06" db="EMBL/GenBank/DDBJ databases">
        <authorList>
            <person name="Shimkets L."/>
            <person name="Ferriera S."/>
            <person name="Johnson J."/>
            <person name="Kravitz S."/>
            <person name="Beeson K."/>
            <person name="Sutton G."/>
            <person name="Rogers Y.-H."/>
            <person name="Friedman R."/>
            <person name="Frazier M."/>
            <person name="Venter J.C."/>
        </authorList>
    </citation>
    <scope>NUCLEOTIDE SEQUENCE [LARGE SCALE GENOMIC DNA]</scope>
    <source>
        <strain evidence="9 10">SIR-1</strain>
    </source>
</reference>
<evidence type="ECO:0000256" key="4">
    <source>
        <dbReference type="ARBA" id="ARBA00022989"/>
    </source>
</evidence>
<evidence type="ECO:0000256" key="3">
    <source>
        <dbReference type="ARBA" id="ARBA00022692"/>
    </source>
</evidence>
<name>A6G176_9BACT</name>
<evidence type="ECO:0000256" key="7">
    <source>
        <dbReference type="SAM" id="Phobius"/>
    </source>
</evidence>
<dbReference type="GO" id="GO:0005886">
    <property type="term" value="C:plasma membrane"/>
    <property type="evidence" value="ECO:0007669"/>
    <property type="project" value="UniProtKB-SubCell"/>
</dbReference>